<evidence type="ECO:0000256" key="7">
    <source>
        <dbReference type="ARBA" id="ARBA00023204"/>
    </source>
</evidence>
<feature type="region of interest" description="Disordered" evidence="10">
    <location>
        <begin position="504"/>
        <end position="573"/>
    </location>
</feature>
<dbReference type="SMART" id="SM00320">
    <property type="entry name" value="WD40"/>
    <property type="match status" value="4"/>
</dbReference>
<dbReference type="AlphaFoldDB" id="A0A1I8EAG8"/>
<dbReference type="InterPro" id="IPR055410">
    <property type="entry name" value="Beta-prop_CAF1B_HIR1"/>
</dbReference>
<dbReference type="InterPro" id="IPR045145">
    <property type="entry name" value="PTHR15271"/>
</dbReference>
<dbReference type="Pfam" id="PF24105">
    <property type="entry name" value="Beta-prop_CAF1B_HIR1"/>
    <property type="match status" value="2"/>
</dbReference>
<feature type="domain" description="CAF1B/HIR1 beta-propeller" evidence="11">
    <location>
        <begin position="232"/>
        <end position="446"/>
    </location>
</feature>
<dbReference type="SUPFAM" id="SSF50978">
    <property type="entry name" value="WD40 repeat-like"/>
    <property type="match status" value="1"/>
</dbReference>
<keyword evidence="6" id="KW-0156">Chromatin regulator</keyword>
<dbReference type="InterPro" id="IPR015943">
    <property type="entry name" value="WD40/YVTN_repeat-like_dom_sf"/>
</dbReference>
<keyword evidence="8" id="KW-0539">Nucleus</keyword>
<dbReference type="InterPro" id="IPR036322">
    <property type="entry name" value="WD40_repeat_dom_sf"/>
</dbReference>
<name>A0A1I8EAG8_WUCBA</name>
<evidence type="ECO:0000256" key="1">
    <source>
        <dbReference type="ARBA" id="ARBA00004123"/>
    </source>
</evidence>
<dbReference type="GO" id="GO:0033186">
    <property type="term" value="C:CAF-1 complex"/>
    <property type="evidence" value="ECO:0007669"/>
    <property type="project" value="TreeGrafter"/>
</dbReference>
<keyword evidence="5" id="KW-0227">DNA damage</keyword>
<keyword evidence="4" id="KW-0677">Repeat</keyword>
<dbReference type="Gene3D" id="2.130.10.10">
    <property type="entry name" value="YVTN repeat-like/Quinoprotein amine dehydrogenase"/>
    <property type="match status" value="1"/>
</dbReference>
<comment type="subcellular location">
    <subcellularLocation>
        <location evidence="1">Nucleus</location>
    </subcellularLocation>
</comment>
<dbReference type="GO" id="GO:0006334">
    <property type="term" value="P:nucleosome assembly"/>
    <property type="evidence" value="ECO:0007669"/>
    <property type="project" value="TreeGrafter"/>
</dbReference>
<dbReference type="PANTHER" id="PTHR15271">
    <property type="entry name" value="CHROMATIN ASSEMBLY FACTOR 1 SUBUNIT B"/>
    <property type="match status" value="1"/>
</dbReference>
<evidence type="ECO:0000256" key="4">
    <source>
        <dbReference type="ARBA" id="ARBA00022737"/>
    </source>
</evidence>
<dbReference type="GO" id="GO:0006281">
    <property type="term" value="P:DNA repair"/>
    <property type="evidence" value="ECO:0007669"/>
    <property type="project" value="UniProtKB-KW"/>
</dbReference>
<evidence type="ECO:0000256" key="6">
    <source>
        <dbReference type="ARBA" id="ARBA00022853"/>
    </source>
</evidence>
<dbReference type="InterPro" id="IPR001680">
    <property type="entry name" value="WD40_rpt"/>
</dbReference>
<evidence type="ECO:0000313" key="12">
    <source>
        <dbReference type="WBParaSite" id="maker-PairedContig_1198-snap-gene-4.16-mRNA-1"/>
    </source>
</evidence>
<dbReference type="STRING" id="6293.A0A1I8EAG8"/>
<accession>A0A1I8EAG8</accession>
<keyword evidence="7" id="KW-0234">DNA repair</keyword>
<feature type="repeat" description="WD" evidence="9">
    <location>
        <begin position="100"/>
        <end position="141"/>
    </location>
</feature>
<proteinExistence type="inferred from homology"/>
<evidence type="ECO:0000256" key="2">
    <source>
        <dbReference type="ARBA" id="ARBA00007306"/>
    </source>
</evidence>
<evidence type="ECO:0000256" key="5">
    <source>
        <dbReference type="ARBA" id="ARBA00022763"/>
    </source>
</evidence>
<evidence type="ECO:0000256" key="3">
    <source>
        <dbReference type="ARBA" id="ARBA00022574"/>
    </source>
</evidence>
<feature type="compositionally biased region" description="Basic and acidic residues" evidence="10">
    <location>
        <begin position="546"/>
        <end position="562"/>
    </location>
</feature>
<evidence type="ECO:0000256" key="8">
    <source>
        <dbReference type="ARBA" id="ARBA00023242"/>
    </source>
</evidence>
<dbReference type="GO" id="GO:0005634">
    <property type="term" value="C:nucleus"/>
    <property type="evidence" value="ECO:0007669"/>
    <property type="project" value="UniProtKB-SubCell"/>
</dbReference>
<protein>
    <submittedName>
        <fullName evidence="12">WD_REPEATS_REGION domain-containing protein</fullName>
    </submittedName>
</protein>
<dbReference type="WBParaSite" id="maker-PairedContig_1198-snap-gene-4.16-mRNA-1">
    <property type="protein sequence ID" value="maker-PairedContig_1198-snap-gene-4.16-mRNA-1"/>
    <property type="gene ID" value="maker-PairedContig_1198-snap-gene-4.16"/>
</dbReference>
<dbReference type="PROSITE" id="PS50294">
    <property type="entry name" value="WD_REPEATS_REGION"/>
    <property type="match status" value="1"/>
</dbReference>
<evidence type="ECO:0000256" key="9">
    <source>
        <dbReference type="PROSITE-ProRule" id="PRU00221"/>
    </source>
</evidence>
<dbReference type="GO" id="GO:0006335">
    <property type="term" value="P:DNA replication-dependent chromatin assembly"/>
    <property type="evidence" value="ECO:0007669"/>
    <property type="project" value="InterPro"/>
</dbReference>
<reference evidence="12" key="1">
    <citation type="submission" date="2016-11" db="UniProtKB">
        <authorList>
            <consortium name="WormBaseParasite"/>
        </authorList>
    </citation>
    <scope>IDENTIFICATION</scope>
    <source>
        <strain evidence="12">pt0022</strain>
    </source>
</reference>
<comment type="similarity">
    <text evidence="2">Belongs to the WD repeat HIR1 family.</text>
</comment>
<dbReference type="PROSITE" id="PS50082">
    <property type="entry name" value="WD_REPEATS_2"/>
    <property type="match status" value="1"/>
</dbReference>
<evidence type="ECO:0000259" key="11">
    <source>
        <dbReference type="Pfam" id="PF24105"/>
    </source>
</evidence>
<organism evidence="12">
    <name type="scientific">Wuchereria bancrofti</name>
    <dbReference type="NCBI Taxonomy" id="6293"/>
    <lineage>
        <taxon>Eukaryota</taxon>
        <taxon>Metazoa</taxon>
        <taxon>Ecdysozoa</taxon>
        <taxon>Nematoda</taxon>
        <taxon>Chromadorea</taxon>
        <taxon>Rhabditida</taxon>
        <taxon>Spirurina</taxon>
        <taxon>Spiruromorpha</taxon>
        <taxon>Filarioidea</taxon>
        <taxon>Onchocercidae</taxon>
        <taxon>Wuchereria</taxon>
    </lineage>
</organism>
<feature type="domain" description="CAF1B/HIR1 beta-propeller" evidence="11">
    <location>
        <begin position="35"/>
        <end position="200"/>
    </location>
</feature>
<dbReference type="PANTHER" id="PTHR15271:SF4">
    <property type="entry name" value="CHROMATIN ASSEMBLY FACTOR 1 SUBUNIT B"/>
    <property type="match status" value="1"/>
</dbReference>
<evidence type="ECO:0000256" key="10">
    <source>
        <dbReference type="SAM" id="MobiDB-lite"/>
    </source>
</evidence>
<keyword evidence="3 9" id="KW-0853">WD repeat</keyword>
<sequence length="573" mass="65531">MEPNRTVANDNLYVKIIFIKMAENIARSKVTAMLHYMPEIIWHDRDSLLSVDFQTQQDDEVDFYKLVTCSLRKEVRIWKMDFRMLPFGIEDLGVYFIANLVGHRTTVNVARFSPDGQFLASGDCDGCIIIWKIDANSPNLILPRDDDFPSNVENWVRYKTPLSHDSDICSLCWSPDSKRFAIVSNDESFAIYAANTGDIQSSIILLKKNEQGHKSLQKESRSNKLVKQRLWHMRSYRRFPNGVAWDPRGKYIVTMSTDRKLDILCGKKGTRLMCIQNVRLPETVLRKSNLTVGSYKLFHDDQLMSFSRIPDFSPDGELLIAPSGILEMGSSNVFGIYIFRRREFPKGRPAAFIPSSKATFRISCCPVLYKLHRKVVGNPLKLPYRIVWAALTKNTVYIFDSQLCRCVACATNLQYDTLTDMTWSPDGRVLMICSLEGYISFIRFDEVALGEKYTEKISELPSSPIFKRDRKGHKYRNSLNQFDEKQRESSPPNSLLKYFKRISSSQTGKEGDQAKTGISTLDSRTKKVDDAASCSGNPRTILKRPAKFDNSKKESDNKVNDKKRAKLTTSPLL</sequence>